<evidence type="ECO:0000313" key="2">
    <source>
        <dbReference type="Proteomes" id="UP000248544"/>
    </source>
</evidence>
<sequence>MAACYEVVDILDEAGVDPYKWTTRRTAPTSVTEEKAQAEVIRRVAAMESDDPYLDEGFAKLRRAAERHRAELDELLDDSPQGSNVRLAGSTAGYMLIALIRRCNIKAGYNW</sequence>
<proteinExistence type="predicted"/>
<name>A0A2W2GCP2_9ACTN</name>
<organism evidence="1 2">
    <name type="scientific">Spongiactinospora gelatinilytica</name>
    <dbReference type="NCBI Taxonomy" id="2666298"/>
    <lineage>
        <taxon>Bacteria</taxon>
        <taxon>Bacillati</taxon>
        <taxon>Actinomycetota</taxon>
        <taxon>Actinomycetes</taxon>
        <taxon>Streptosporangiales</taxon>
        <taxon>Streptosporangiaceae</taxon>
        <taxon>Spongiactinospora</taxon>
    </lineage>
</organism>
<comment type="caution">
    <text evidence="1">The sequence shown here is derived from an EMBL/GenBank/DDBJ whole genome shotgun (WGS) entry which is preliminary data.</text>
</comment>
<evidence type="ECO:0000313" key="1">
    <source>
        <dbReference type="EMBL" id="PZG32017.1"/>
    </source>
</evidence>
<dbReference type="AlphaFoldDB" id="A0A2W2GCP2"/>
<gene>
    <name evidence="1" type="ORF">C1I98_29740</name>
</gene>
<protein>
    <submittedName>
        <fullName evidence="1">Uncharacterized protein</fullName>
    </submittedName>
</protein>
<keyword evidence="2" id="KW-1185">Reference proteome</keyword>
<dbReference type="Proteomes" id="UP000248544">
    <property type="component" value="Unassembled WGS sequence"/>
</dbReference>
<accession>A0A2W2GCP2</accession>
<reference evidence="1 2" key="1">
    <citation type="submission" date="2018-01" db="EMBL/GenBank/DDBJ databases">
        <title>Draft genome sequence of Sphaerisporangium sp. 7K107.</title>
        <authorList>
            <person name="Sahin N."/>
            <person name="Saygin H."/>
            <person name="Ay H."/>
        </authorList>
    </citation>
    <scope>NUCLEOTIDE SEQUENCE [LARGE SCALE GENOMIC DNA]</scope>
    <source>
        <strain evidence="1 2">7K107</strain>
    </source>
</reference>
<dbReference type="EMBL" id="POUA01000317">
    <property type="protein sequence ID" value="PZG32017.1"/>
    <property type="molecule type" value="Genomic_DNA"/>
</dbReference>